<organism evidence="2">
    <name type="scientific">Arundo donax</name>
    <name type="common">Giant reed</name>
    <name type="synonym">Donax arundinaceus</name>
    <dbReference type="NCBI Taxonomy" id="35708"/>
    <lineage>
        <taxon>Eukaryota</taxon>
        <taxon>Viridiplantae</taxon>
        <taxon>Streptophyta</taxon>
        <taxon>Embryophyta</taxon>
        <taxon>Tracheophyta</taxon>
        <taxon>Spermatophyta</taxon>
        <taxon>Magnoliopsida</taxon>
        <taxon>Liliopsida</taxon>
        <taxon>Poales</taxon>
        <taxon>Poaceae</taxon>
        <taxon>PACMAD clade</taxon>
        <taxon>Arundinoideae</taxon>
        <taxon>Arundineae</taxon>
        <taxon>Arundo</taxon>
    </lineage>
</organism>
<reference evidence="2" key="1">
    <citation type="submission" date="2014-09" db="EMBL/GenBank/DDBJ databases">
        <authorList>
            <person name="Magalhaes I.L.F."/>
            <person name="Oliveira U."/>
            <person name="Santos F.R."/>
            <person name="Vidigal T.H.D.A."/>
            <person name="Brescovit A.D."/>
            <person name="Santos A.J."/>
        </authorList>
    </citation>
    <scope>NUCLEOTIDE SEQUENCE</scope>
    <source>
        <tissue evidence="2">Shoot tissue taken approximately 20 cm above the soil surface</tissue>
    </source>
</reference>
<evidence type="ECO:0000313" key="2">
    <source>
        <dbReference type="EMBL" id="JAE11503.1"/>
    </source>
</evidence>
<proteinExistence type="predicted"/>
<keyword evidence="1" id="KW-1133">Transmembrane helix</keyword>
<reference evidence="2" key="2">
    <citation type="journal article" date="2015" name="Data Brief">
        <title>Shoot transcriptome of the giant reed, Arundo donax.</title>
        <authorList>
            <person name="Barrero R.A."/>
            <person name="Guerrero F.D."/>
            <person name="Moolhuijzen P."/>
            <person name="Goolsby J.A."/>
            <person name="Tidwell J."/>
            <person name="Bellgard S.E."/>
            <person name="Bellgard M.I."/>
        </authorList>
    </citation>
    <scope>NUCLEOTIDE SEQUENCE</scope>
    <source>
        <tissue evidence="2">Shoot tissue taken approximately 20 cm above the soil surface</tissue>
    </source>
</reference>
<keyword evidence="1" id="KW-0472">Membrane</keyword>
<keyword evidence="1" id="KW-0812">Transmembrane</keyword>
<accession>A0A0A9FT70</accession>
<feature type="transmembrane region" description="Helical" evidence="1">
    <location>
        <begin position="12"/>
        <end position="36"/>
    </location>
</feature>
<sequence length="46" mass="5607">MRTNMQYMLESDCICFQPFLGVIWWKVYILGLLLLWDSSEYLLIFI</sequence>
<name>A0A0A9FT70_ARUDO</name>
<protein>
    <submittedName>
        <fullName evidence="2">Uncharacterized protein</fullName>
    </submittedName>
</protein>
<evidence type="ECO:0000256" key="1">
    <source>
        <dbReference type="SAM" id="Phobius"/>
    </source>
</evidence>
<dbReference type="AlphaFoldDB" id="A0A0A9FT70"/>
<dbReference type="EMBL" id="GBRH01186393">
    <property type="protein sequence ID" value="JAE11503.1"/>
    <property type="molecule type" value="Transcribed_RNA"/>
</dbReference>